<feature type="transmembrane region" description="Helical" evidence="1">
    <location>
        <begin position="12"/>
        <end position="40"/>
    </location>
</feature>
<reference evidence="2 3" key="1">
    <citation type="submission" date="2019-01" db="EMBL/GenBank/DDBJ databases">
        <title>Senegalimassilia sp. nov. KGMB04484 isolated human feces.</title>
        <authorList>
            <person name="Han K.-I."/>
            <person name="Kim J.-S."/>
            <person name="Lee K.C."/>
            <person name="Suh M.K."/>
            <person name="Eom M.K."/>
            <person name="Lee J.H."/>
            <person name="Park S.-H."/>
            <person name="Kang S.W."/>
            <person name="Park J.-E."/>
            <person name="Oh B.S."/>
            <person name="Yu S.Y."/>
            <person name="Choi S.-H."/>
            <person name="Lee D.H."/>
            <person name="Yoon H."/>
            <person name="Kim B.-Y."/>
            <person name="Lee J.H."/>
            <person name="Lee J.-S."/>
        </authorList>
    </citation>
    <scope>NUCLEOTIDE SEQUENCE [LARGE SCALE GENOMIC DNA]</scope>
    <source>
        <strain evidence="2 3">KGMB04484</strain>
    </source>
</reference>
<dbReference type="AlphaFoldDB" id="A0A4Q2K3F5"/>
<comment type="caution">
    <text evidence="2">The sequence shown here is derived from an EMBL/GenBank/DDBJ whole genome shotgun (WGS) entry which is preliminary data.</text>
</comment>
<evidence type="ECO:0000256" key="1">
    <source>
        <dbReference type="SAM" id="Phobius"/>
    </source>
</evidence>
<evidence type="ECO:0000313" key="3">
    <source>
        <dbReference type="Proteomes" id="UP000293345"/>
    </source>
</evidence>
<evidence type="ECO:0000313" key="2">
    <source>
        <dbReference type="EMBL" id="RXZ54900.1"/>
    </source>
</evidence>
<keyword evidence="1" id="KW-1133">Transmembrane helix</keyword>
<proteinExistence type="predicted"/>
<sequence>MKELKTKEDFEVASMTLIGCVLAIIPFAMLVASIAVGFIFGAGFGFLTFFCCLLAVCIWFICAAKFNMRKAKKAAEKEQGDD</sequence>
<dbReference type="RefSeq" id="WP_129425737.1">
    <property type="nucleotide sequence ID" value="NZ_SDPW01000001.1"/>
</dbReference>
<name>A0A4Q2K3F5_9ACTN</name>
<organism evidence="2 3">
    <name type="scientific">Senegalimassilia faecalis</name>
    <dbReference type="NCBI Taxonomy" id="2509433"/>
    <lineage>
        <taxon>Bacteria</taxon>
        <taxon>Bacillati</taxon>
        <taxon>Actinomycetota</taxon>
        <taxon>Coriobacteriia</taxon>
        <taxon>Coriobacteriales</taxon>
        <taxon>Coriobacteriaceae</taxon>
        <taxon>Senegalimassilia</taxon>
    </lineage>
</organism>
<dbReference type="Proteomes" id="UP000293345">
    <property type="component" value="Unassembled WGS sequence"/>
</dbReference>
<protein>
    <submittedName>
        <fullName evidence="2">Uncharacterized protein</fullName>
    </submittedName>
</protein>
<accession>A0A4Q2K3F5</accession>
<keyword evidence="1" id="KW-0812">Transmembrane</keyword>
<keyword evidence="3" id="KW-1185">Reference proteome</keyword>
<dbReference type="EMBL" id="SDPW01000001">
    <property type="protein sequence ID" value="RXZ54900.1"/>
    <property type="molecule type" value="Genomic_DNA"/>
</dbReference>
<gene>
    <name evidence="2" type="ORF">ET524_10710</name>
</gene>
<keyword evidence="1" id="KW-0472">Membrane</keyword>
<feature type="transmembrane region" description="Helical" evidence="1">
    <location>
        <begin position="46"/>
        <end position="64"/>
    </location>
</feature>